<accession>W1Y797</accession>
<protein>
    <submittedName>
        <fullName evidence="2">Uncharacterized protein</fullName>
    </submittedName>
</protein>
<evidence type="ECO:0000256" key="1">
    <source>
        <dbReference type="SAM" id="MobiDB-lite"/>
    </source>
</evidence>
<dbReference type="EMBL" id="AZMM01007458">
    <property type="protein sequence ID" value="ETJ38428.1"/>
    <property type="molecule type" value="Genomic_DNA"/>
</dbReference>
<dbReference type="AlphaFoldDB" id="W1Y797"/>
<reference evidence="2" key="1">
    <citation type="submission" date="2013-12" db="EMBL/GenBank/DDBJ databases">
        <title>A Varibaculum cambriense genome reconstructed from a premature infant gut community with otherwise low bacterial novelty that shifts toward anaerobic metabolism during the third week of life.</title>
        <authorList>
            <person name="Brown C.T."/>
            <person name="Sharon I."/>
            <person name="Thomas B.C."/>
            <person name="Castelle C.J."/>
            <person name="Morowitz M.J."/>
            <person name="Banfield J.F."/>
        </authorList>
    </citation>
    <scope>NUCLEOTIDE SEQUENCE</scope>
</reference>
<feature type="non-terminal residue" evidence="2">
    <location>
        <position position="74"/>
    </location>
</feature>
<feature type="region of interest" description="Disordered" evidence="1">
    <location>
        <begin position="35"/>
        <end position="74"/>
    </location>
</feature>
<feature type="compositionally biased region" description="Low complexity" evidence="1">
    <location>
        <begin position="47"/>
        <end position="74"/>
    </location>
</feature>
<evidence type="ECO:0000313" key="2">
    <source>
        <dbReference type="EMBL" id="ETJ38428.1"/>
    </source>
</evidence>
<gene>
    <name evidence="2" type="ORF">Q604_UNBC07458G0001</name>
</gene>
<proteinExistence type="predicted"/>
<organism evidence="2">
    <name type="scientific">human gut metagenome</name>
    <dbReference type="NCBI Taxonomy" id="408170"/>
    <lineage>
        <taxon>unclassified sequences</taxon>
        <taxon>metagenomes</taxon>
        <taxon>organismal metagenomes</taxon>
    </lineage>
</organism>
<sequence>MVKKYRTPPFLTPSAIVSLIVAISAANLAVNVATGTSEGKRVVPRESSISTSAPIDSSRSDSTTSAVSDSESAP</sequence>
<comment type="caution">
    <text evidence="2">The sequence shown here is derived from an EMBL/GenBank/DDBJ whole genome shotgun (WGS) entry which is preliminary data.</text>
</comment>
<name>W1Y797_9ZZZZ</name>